<keyword evidence="4" id="KW-1185">Reference proteome</keyword>
<organism evidence="3 4">
    <name type="scientific">Malaciobacter canalis</name>
    <dbReference type="NCBI Taxonomy" id="1912871"/>
    <lineage>
        <taxon>Bacteria</taxon>
        <taxon>Pseudomonadati</taxon>
        <taxon>Campylobacterota</taxon>
        <taxon>Epsilonproteobacteria</taxon>
        <taxon>Campylobacterales</taxon>
        <taxon>Arcobacteraceae</taxon>
        <taxon>Malaciobacter</taxon>
    </lineage>
</organism>
<sequence>MPKLLKNIKITHISLVKSGANQKEIIYKSSDKEPLYAKQIQIKKSDEELGVVYGIVYAPASVDTDGDYTNADEILKAAYDFMKNKNTGNVDKDHTFEIEKAYVAESWILKENDAIFPDEPIGSWAVAIKLEDEELKKAVKDGDIAGISMAGTATKEDDETVSKADDKNISLNDLIDAMKKAFGYVGFNLNAGYDKQIDKSKKEGDDEMTPEQIATVVKDAVEPLTKQVGELQTQVQTLQKSDNETKETLKKSKQNDAPQGQQIEKEDELEGIL</sequence>
<evidence type="ECO:0000259" key="2">
    <source>
        <dbReference type="Pfam" id="PF14550"/>
    </source>
</evidence>
<dbReference type="InterPro" id="IPR027924">
    <property type="entry name" value="XkdF"/>
</dbReference>
<feature type="region of interest" description="Disordered" evidence="1">
    <location>
        <begin position="233"/>
        <end position="273"/>
    </location>
</feature>
<name>A0ABX4LPC6_9BACT</name>
<dbReference type="RefSeq" id="WP_099334380.1">
    <property type="nucleotide sequence ID" value="NZ_CP042812.1"/>
</dbReference>
<feature type="domain" description="Phage-like element PBSX protein XkdF" evidence="2">
    <location>
        <begin position="42"/>
        <end position="154"/>
    </location>
</feature>
<protein>
    <recommendedName>
        <fullName evidence="2">Phage-like element PBSX protein XkdF domain-containing protein</fullName>
    </recommendedName>
</protein>
<feature type="compositionally biased region" description="Basic and acidic residues" evidence="1">
    <location>
        <begin position="241"/>
        <end position="254"/>
    </location>
</feature>
<accession>A0ABX4LPC6</accession>
<dbReference type="Pfam" id="PF14550">
    <property type="entry name" value="Peptidase_S78_2"/>
    <property type="match status" value="1"/>
</dbReference>
<evidence type="ECO:0000313" key="3">
    <source>
        <dbReference type="EMBL" id="PHO09772.1"/>
    </source>
</evidence>
<evidence type="ECO:0000313" key="4">
    <source>
        <dbReference type="Proteomes" id="UP000221384"/>
    </source>
</evidence>
<proteinExistence type="predicted"/>
<gene>
    <name evidence="3" type="ORF">CPG37_07080</name>
</gene>
<reference evidence="3 4" key="1">
    <citation type="submission" date="2017-09" db="EMBL/GenBank/DDBJ databases">
        <authorList>
            <person name="Perez-Cataluna A."/>
            <person name="Figueras M.J."/>
            <person name="Salas-Masso N."/>
        </authorList>
    </citation>
    <scope>NUCLEOTIDE SEQUENCE [LARGE SCALE GENOMIC DNA]</scope>
    <source>
        <strain evidence="3 4">F138-33</strain>
    </source>
</reference>
<evidence type="ECO:0000256" key="1">
    <source>
        <dbReference type="SAM" id="MobiDB-lite"/>
    </source>
</evidence>
<dbReference type="Proteomes" id="UP000221384">
    <property type="component" value="Unassembled WGS sequence"/>
</dbReference>
<comment type="caution">
    <text evidence="3">The sequence shown here is derived from an EMBL/GenBank/DDBJ whole genome shotgun (WGS) entry which is preliminary data.</text>
</comment>
<dbReference type="EMBL" id="NWVW01000007">
    <property type="protein sequence ID" value="PHO09772.1"/>
    <property type="molecule type" value="Genomic_DNA"/>
</dbReference>